<keyword evidence="1" id="KW-0812">Transmembrane</keyword>
<accession>A0A5S5CDY5</accession>
<evidence type="ECO:0000313" key="2">
    <source>
        <dbReference type="EMBL" id="TYP76526.1"/>
    </source>
</evidence>
<keyword evidence="1" id="KW-0472">Membrane</keyword>
<dbReference type="Pfam" id="PF26310">
    <property type="entry name" value="YczF"/>
    <property type="match status" value="1"/>
</dbReference>
<gene>
    <name evidence="2" type="ORF">BCM02_103188</name>
</gene>
<sequence length="78" mass="8608">MKESLVFVTIFGTCLIFLIGADLMNGYSLADALRTLYHSFAVTTAAEKLIIATAIALPFATPLRRRFSRTKPSRRKGS</sequence>
<protein>
    <submittedName>
        <fullName evidence="2">Uncharacterized protein</fullName>
    </submittedName>
</protein>
<evidence type="ECO:0000313" key="3">
    <source>
        <dbReference type="Proteomes" id="UP000323257"/>
    </source>
</evidence>
<dbReference type="InterPro" id="IPR058725">
    <property type="entry name" value="YczF"/>
</dbReference>
<keyword evidence="3" id="KW-1185">Reference proteome</keyword>
<dbReference type="AlphaFoldDB" id="A0A5S5CDY5"/>
<comment type="caution">
    <text evidence="2">The sequence shown here is derived from an EMBL/GenBank/DDBJ whole genome shotgun (WGS) entry which is preliminary data.</text>
</comment>
<reference evidence="2 3" key="1">
    <citation type="submission" date="2019-07" db="EMBL/GenBank/DDBJ databases">
        <title>Genomic Encyclopedia of Type Strains, Phase III (KMG-III): the genomes of soil and plant-associated and newly described type strains.</title>
        <authorList>
            <person name="Whitman W."/>
        </authorList>
    </citation>
    <scope>NUCLEOTIDE SEQUENCE [LARGE SCALE GENOMIC DNA]</scope>
    <source>
        <strain evidence="2 3">BL24</strain>
    </source>
</reference>
<dbReference type="EMBL" id="VNHS01000003">
    <property type="protein sequence ID" value="TYP76526.1"/>
    <property type="molecule type" value="Genomic_DNA"/>
</dbReference>
<name>A0A5S5CDY5_9BACL</name>
<evidence type="ECO:0000256" key="1">
    <source>
        <dbReference type="SAM" id="Phobius"/>
    </source>
</evidence>
<organism evidence="2 3">
    <name type="scientific">Paenibacillus methanolicus</name>
    <dbReference type="NCBI Taxonomy" id="582686"/>
    <lineage>
        <taxon>Bacteria</taxon>
        <taxon>Bacillati</taxon>
        <taxon>Bacillota</taxon>
        <taxon>Bacilli</taxon>
        <taxon>Bacillales</taxon>
        <taxon>Paenibacillaceae</taxon>
        <taxon>Paenibacillus</taxon>
    </lineage>
</organism>
<keyword evidence="1" id="KW-1133">Transmembrane helix</keyword>
<dbReference type="Proteomes" id="UP000323257">
    <property type="component" value="Unassembled WGS sequence"/>
</dbReference>
<feature type="transmembrane region" description="Helical" evidence="1">
    <location>
        <begin position="40"/>
        <end position="61"/>
    </location>
</feature>
<proteinExistence type="predicted"/>